<dbReference type="GO" id="GO:0051536">
    <property type="term" value="F:iron-sulfur cluster binding"/>
    <property type="evidence" value="ECO:0007669"/>
    <property type="project" value="UniProtKB-KW"/>
</dbReference>
<dbReference type="STRING" id="67003.A0A1X0NU55"/>
<dbReference type="OrthoDB" id="276546at2759"/>
<reference evidence="12 13" key="1">
    <citation type="submission" date="2017-03" db="EMBL/GenBank/DDBJ databases">
        <title>An alternative strategy for trypanosome survival in the mammalian bloodstream revealed through genome and transcriptome analysis of the ubiquitous bovine parasite Trypanosoma (Megatrypanum) theileri.</title>
        <authorList>
            <person name="Kelly S."/>
            <person name="Ivens A."/>
            <person name="Mott A."/>
            <person name="O'Neill E."/>
            <person name="Emms D."/>
            <person name="Macleod O."/>
            <person name="Voorheis P."/>
            <person name="Matthews J."/>
            <person name="Matthews K."/>
            <person name="Carrington M."/>
        </authorList>
    </citation>
    <scope>NUCLEOTIDE SEQUENCE [LARGE SCALE GENOMIC DNA]</scope>
    <source>
        <strain evidence="12">Edinburgh</strain>
    </source>
</reference>
<keyword evidence="6" id="KW-0479">Metal-binding</keyword>
<comment type="similarity">
    <text evidence="3">In the N-terminal section; belongs to the NADH:flavin oxidoreductase/NADH oxidase family.</text>
</comment>
<evidence type="ECO:0000256" key="4">
    <source>
        <dbReference type="ARBA" id="ARBA00022630"/>
    </source>
</evidence>
<keyword evidence="4" id="KW-0285">Flavoprotein</keyword>
<dbReference type="PANTHER" id="PTHR42917:SF2">
    <property type="entry name" value="2,4-DIENOYL-COA REDUCTASE [(2E)-ENOYL-COA-PRODUCING]"/>
    <property type="match status" value="1"/>
</dbReference>
<evidence type="ECO:0000256" key="2">
    <source>
        <dbReference type="ARBA" id="ARBA00001966"/>
    </source>
</evidence>
<dbReference type="InterPro" id="IPR051793">
    <property type="entry name" value="NADH:flavin_oxidoreductase"/>
</dbReference>
<gene>
    <name evidence="12" type="ORF">TM35_000182820</name>
</gene>
<dbReference type="InterPro" id="IPR036188">
    <property type="entry name" value="FAD/NAD-bd_sf"/>
</dbReference>
<dbReference type="Gene3D" id="3.50.50.60">
    <property type="entry name" value="FAD/NAD(P)-binding domain"/>
    <property type="match status" value="1"/>
</dbReference>
<evidence type="ECO:0000256" key="1">
    <source>
        <dbReference type="ARBA" id="ARBA00001917"/>
    </source>
</evidence>
<evidence type="ECO:0000259" key="10">
    <source>
        <dbReference type="Pfam" id="PF00724"/>
    </source>
</evidence>
<feature type="domain" description="NADH:flavin oxidoreductase/NADH oxidase N-terminal" evidence="10">
    <location>
        <begin position="9"/>
        <end position="338"/>
    </location>
</feature>
<accession>A0A1X0NU55</accession>
<dbReference type="AlphaFoldDB" id="A0A1X0NU55"/>
<dbReference type="GO" id="GO:0010181">
    <property type="term" value="F:FMN binding"/>
    <property type="evidence" value="ECO:0007669"/>
    <property type="project" value="InterPro"/>
</dbReference>
<evidence type="ECO:0000313" key="12">
    <source>
        <dbReference type="EMBL" id="ORC88225.1"/>
    </source>
</evidence>
<dbReference type="Gene3D" id="3.20.20.70">
    <property type="entry name" value="Aldolase class I"/>
    <property type="match status" value="1"/>
</dbReference>
<dbReference type="InterPro" id="IPR013785">
    <property type="entry name" value="Aldolase_TIM"/>
</dbReference>
<evidence type="ECO:0000256" key="7">
    <source>
        <dbReference type="ARBA" id="ARBA00023002"/>
    </source>
</evidence>
<evidence type="ECO:0000256" key="9">
    <source>
        <dbReference type="ARBA" id="ARBA00023014"/>
    </source>
</evidence>
<dbReference type="SUPFAM" id="SSF51971">
    <property type="entry name" value="Nucleotide-binding domain"/>
    <property type="match status" value="1"/>
</dbReference>
<keyword evidence="9" id="KW-0411">Iron-sulfur</keyword>
<keyword evidence="7" id="KW-0560">Oxidoreductase</keyword>
<dbReference type="Proteomes" id="UP000192257">
    <property type="component" value="Unassembled WGS sequence"/>
</dbReference>
<keyword evidence="13" id="KW-1185">Reference proteome</keyword>
<evidence type="ECO:0000256" key="3">
    <source>
        <dbReference type="ARBA" id="ARBA00011048"/>
    </source>
</evidence>
<proteinExistence type="inferred from homology"/>
<dbReference type="InterPro" id="IPR023753">
    <property type="entry name" value="FAD/NAD-binding_dom"/>
</dbReference>
<dbReference type="InterPro" id="IPR001155">
    <property type="entry name" value="OxRdtase_FMN_N"/>
</dbReference>
<dbReference type="GO" id="GO:0046872">
    <property type="term" value="F:metal ion binding"/>
    <property type="evidence" value="ECO:0007669"/>
    <property type="project" value="UniProtKB-KW"/>
</dbReference>
<dbReference type="Pfam" id="PF00724">
    <property type="entry name" value="Oxidored_FMN"/>
    <property type="match status" value="1"/>
</dbReference>
<evidence type="ECO:0000259" key="11">
    <source>
        <dbReference type="Pfam" id="PF07992"/>
    </source>
</evidence>
<evidence type="ECO:0000256" key="5">
    <source>
        <dbReference type="ARBA" id="ARBA00022643"/>
    </source>
</evidence>
<feature type="domain" description="FAD/NAD(P)-binding" evidence="11">
    <location>
        <begin position="388"/>
        <end position="660"/>
    </location>
</feature>
<dbReference type="SUPFAM" id="SSF51395">
    <property type="entry name" value="FMN-linked oxidoreductases"/>
    <property type="match status" value="1"/>
</dbReference>
<dbReference type="Gene3D" id="3.40.50.720">
    <property type="entry name" value="NAD(P)-binding Rossmann-like Domain"/>
    <property type="match status" value="1"/>
</dbReference>
<keyword evidence="5" id="KW-0288">FMN</keyword>
<dbReference type="RefSeq" id="XP_028882291.1">
    <property type="nucleotide sequence ID" value="XM_029026595.1"/>
</dbReference>
<dbReference type="PRINTS" id="PR00368">
    <property type="entry name" value="FADPNR"/>
</dbReference>
<protein>
    <submittedName>
        <fullName evidence="12">2,4-dienoyl-coa reductase FADH1</fullName>
    </submittedName>
</protein>
<dbReference type="GO" id="GO:0016491">
    <property type="term" value="F:oxidoreductase activity"/>
    <property type="evidence" value="ECO:0007669"/>
    <property type="project" value="UniProtKB-KW"/>
</dbReference>
<dbReference type="VEuPathDB" id="TriTrypDB:TM35_000182820"/>
<sequence length="693" mass="77051">MSRPYERMLQPLNLGFTTLRNRVIMGSMHTGLEDVKGEKIQRMCDFYGERAKGGCALIVTGGFSPNFEGKLTPFAPSISSHSDPLEYKPVTDTVHREGGKIVMQLLHSGRYAYSPLCVAPSSVPSPIWPFKDYYLRPIALPKLWIRKTIRDFARAAVFAKNAGFDGVEIMGSEGYLLNQFIVKHTNKRRDEYGGSFENRIRFPLEVLKAVRAAVGKEFIVIFRVSMLDLIPNGSTQKETWTFAEEVAKSGADIINTGIGWHEARIPTIATSVPRAGFTWTTSACRKYLREKGIKVPLIAVNRINHPDVIEQVLREDADLVAMARPFLSDPYFVKKTIEGNVDKINICIGCNQACLDHTFKGRLSSCLVNPRACHEKERRVLPAKEKKRIAIVGGGPSGASCALVLAERGHNVTLYEKENSLGGQFNLAKEIPGKGEYMSSILYWRNSLASFKNVTIRLGTKADGALLKKERYDEIIIATGCLPRQINNSVIKGVEGLKNVFSYLDVLSGKIDVGENVAVIGGGGIGFDVAYFLVEEHNKMIYSKYCKENPSEFAKQWGVDLDFIVPGGLKKSNIGNPKRNVTMFQRSKGKMGARLGATTGWIHRLELRSHNVRQICGVNYESFDGKTLLYSIDGKLHELDVDSIVFCHGQQSDRRILEGLKGVEYHLIGGCFKANELDAKRAILQGHELGLKI</sequence>
<comment type="caution">
    <text evidence="12">The sequence shown here is derived from an EMBL/GenBank/DDBJ whole genome shotgun (WGS) entry which is preliminary data.</text>
</comment>
<dbReference type="Pfam" id="PF07992">
    <property type="entry name" value="Pyr_redox_2"/>
    <property type="match status" value="1"/>
</dbReference>
<dbReference type="SUPFAM" id="SSF51905">
    <property type="entry name" value="FAD/NAD(P)-binding domain"/>
    <property type="match status" value="1"/>
</dbReference>
<evidence type="ECO:0000256" key="6">
    <source>
        <dbReference type="ARBA" id="ARBA00022723"/>
    </source>
</evidence>
<name>A0A1X0NU55_9TRYP</name>
<dbReference type="PANTHER" id="PTHR42917">
    <property type="entry name" value="2,4-DIENOYL-COA REDUCTASE"/>
    <property type="match status" value="1"/>
</dbReference>
<dbReference type="PRINTS" id="PR00469">
    <property type="entry name" value="PNDRDTASEII"/>
</dbReference>
<evidence type="ECO:0000256" key="8">
    <source>
        <dbReference type="ARBA" id="ARBA00023004"/>
    </source>
</evidence>
<comment type="cofactor">
    <cofactor evidence="1">
        <name>FMN</name>
        <dbReference type="ChEBI" id="CHEBI:58210"/>
    </cofactor>
</comment>
<dbReference type="GO" id="GO:0005737">
    <property type="term" value="C:cytoplasm"/>
    <property type="evidence" value="ECO:0007669"/>
    <property type="project" value="UniProtKB-ARBA"/>
</dbReference>
<dbReference type="CDD" id="cd02930">
    <property type="entry name" value="DCR_FMN"/>
    <property type="match status" value="1"/>
</dbReference>
<keyword evidence="8" id="KW-0408">Iron</keyword>
<dbReference type="GeneID" id="39986375"/>
<dbReference type="EMBL" id="NBCO01000018">
    <property type="protein sequence ID" value="ORC88225.1"/>
    <property type="molecule type" value="Genomic_DNA"/>
</dbReference>
<evidence type="ECO:0000313" key="13">
    <source>
        <dbReference type="Proteomes" id="UP000192257"/>
    </source>
</evidence>
<organism evidence="12 13">
    <name type="scientific">Trypanosoma theileri</name>
    <dbReference type="NCBI Taxonomy" id="67003"/>
    <lineage>
        <taxon>Eukaryota</taxon>
        <taxon>Discoba</taxon>
        <taxon>Euglenozoa</taxon>
        <taxon>Kinetoplastea</taxon>
        <taxon>Metakinetoplastina</taxon>
        <taxon>Trypanosomatida</taxon>
        <taxon>Trypanosomatidae</taxon>
        <taxon>Trypanosoma</taxon>
    </lineage>
</organism>
<comment type="cofactor">
    <cofactor evidence="2">
        <name>[4Fe-4S] cluster</name>
        <dbReference type="ChEBI" id="CHEBI:49883"/>
    </cofactor>
</comment>